<gene>
    <name evidence="12" type="primary">mraY</name>
    <name evidence="15" type="ORF">BCY91_10470</name>
</gene>
<evidence type="ECO:0000313" key="15">
    <source>
        <dbReference type="EMBL" id="RKD13236.1"/>
    </source>
</evidence>
<keyword evidence="5 12" id="KW-0812">Transmembrane</keyword>
<dbReference type="PROSITE" id="PS01347">
    <property type="entry name" value="MRAY_1"/>
    <property type="match status" value="1"/>
</dbReference>
<feature type="transmembrane region" description="Helical" evidence="12">
    <location>
        <begin position="136"/>
        <end position="156"/>
    </location>
</feature>
<dbReference type="GO" id="GO:0009252">
    <property type="term" value="P:peptidoglycan biosynthetic process"/>
    <property type="evidence" value="ECO:0007669"/>
    <property type="project" value="UniProtKB-UniRule"/>
</dbReference>
<keyword evidence="6 12" id="KW-0133">Cell shape</keyword>
<dbReference type="CDD" id="cd06852">
    <property type="entry name" value="GT_MraY"/>
    <property type="match status" value="1"/>
</dbReference>
<dbReference type="GO" id="GO:0051992">
    <property type="term" value="F:UDP-N-acetylmuramoyl-L-alanyl-D-glutamyl-meso-2,6-diaminopimelyl-D-alanyl-D-alanine:undecaprenyl-phosphate transferase activity"/>
    <property type="evidence" value="ECO:0007669"/>
    <property type="project" value="RHEA"/>
</dbReference>
<evidence type="ECO:0000256" key="9">
    <source>
        <dbReference type="ARBA" id="ARBA00023136"/>
    </source>
</evidence>
<dbReference type="GO" id="GO:0008963">
    <property type="term" value="F:phospho-N-acetylmuramoyl-pentapeptide-transferase activity"/>
    <property type="evidence" value="ECO:0007669"/>
    <property type="project" value="UniProtKB-UniRule"/>
</dbReference>
<dbReference type="RefSeq" id="WP_120182888.1">
    <property type="nucleotide sequence ID" value="NZ_MBTA01000028.1"/>
</dbReference>
<feature type="transmembrane region" description="Helical" evidence="12">
    <location>
        <begin position="98"/>
        <end position="116"/>
    </location>
</feature>
<dbReference type="PANTHER" id="PTHR22926">
    <property type="entry name" value="PHOSPHO-N-ACETYLMURAMOYL-PENTAPEPTIDE-TRANSFERASE"/>
    <property type="match status" value="1"/>
</dbReference>
<keyword evidence="9 12" id="KW-0472">Membrane</keyword>
<comment type="caution">
    <text evidence="15">The sequence shown here is derived from an EMBL/GenBank/DDBJ whole genome shotgun (WGS) entry which is preliminary data.</text>
</comment>
<keyword evidence="16" id="KW-1185">Reference proteome</keyword>
<proteinExistence type="inferred from homology"/>
<name>A0A419S2N3_9SPHI</name>
<evidence type="ECO:0000256" key="13">
    <source>
        <dbReference type="NCBIfam" id="TIGR00445"/>
    </source>
</evidence>
<evidence type="ECO:0000256" key="14">
    <source>
        <dbReference type="PIRSR" id="PIRSR600715-1"/>
    </source>
</evidence>
<feature type="transmembrane region" description="Helical" evidence="12">
    <location>
        <begin position="266"/>
        <end position="285"/>
    </location>
</feature>
<organism evidence="15 16">
    <name type="scientific">Pelobium manganitolerans</name>
    <dbReference type="NCBI Taxonomy" id="1842495"/>
    <lineage>
        <taxon>Bacteria</taxon>
        <taxon>Pseudomonadati</taxon>
        <taxon>Bacteroidota</taxon>
        <taxon>Sphingobacteriia</taxon>
        <taxon>Sphingobacteriales</taxon>
        <taxon>Sphingobacteriaceae</taxon>
        <taxon>Pelobium</taxon>
    </lineage>
</organism>
<dbReference type="GO" id="GO:0051301">
    <property type="term" value="P:cell division"/>
    <property type="evidence" value="ECO:0007669"/>
    <property type="project" value="UniProtKB-KW"/>
</dbReference>
<comment type="catalytic activity">
    <reaction evidence="12">
        <text>UDP-N-acetyl-alpha-D-muramoyl-L-alanyl-gamma-D-glutamyl-meso-2,6-diaminopimeloyl-D-alanyl-D-alanine + di-trans,octa-cis-undecaprenyl phosphate = di-trans,octa-cis-undecaprenyl diphospho-N-acetyl-alpha-D-muramoyl-L-alanyl-D-glutamyl-meso-2,6-diaminopimeloyl-D-alanyl-D-alanine + UMP</text>
        <dbReference type="Rhea" id="RHEA:28386"/>
        <dbReference type="ChEBI" id="CHEBI:57865"/>
        <dbReference type="ChEBI" id="CHEBI:60392"/>
        <dbReference type="ChEBI" id="CHEBI:61386"/>
        <dbReference type="ChEBI" id="CHEBI:61387"/>
        <dbReference type="EC" id="2.7.8.13"/>
    </reaction>
</comment>
<dbReference type="PROSITE" id="PS01348">
    <property type="entry name" value="MRAY_2"/>
    <property type="match status" value="1"/>
</dbReference>
<dbReference type="HAMAP" id="MF_00038">
    <property type="entry name" value="MraY"/>
    <property type="match status" value="1"/>
</dbReference>
<evidence type="ECO:0000256" key="6">
    <source>
        <dbReference type="ARBA" id="ARBA00022960"/>
    </source>
</evidence>
<dbReference type="UniPathway" id="UPA00219"/>
<dbReference type="EC" id="2.7.8.13" evidence="12 13"/>
<keyword evidence="12 14" id="KW-0460">Magnesium</keyword>
<dbReference type="GO" id="GO:0071555">
    <property type="term" value="P:cell wall organization"/>
    <property type="evidence" value="ECO:0007669"/>
    <property type="project" value="UniProtKB-KW"/>
</dbReference>
<feature type="transmembrane region" description="Helical" evidence="12">
    <location>
        <begin position="237"/>
        <end position="254"/>
    </location>
</feature>
<protein>
    <recommendedName>
        <fullName evidence="12 13">Phospho-N-acetylmuramoyl-pentapeptide-transferase</fullName>
        <ecNumber evidence="12 13">2.7.8.13</ecNumber>
    </recommendedName>
    <alternativeName>
        <fullName evidence="12">UDP-MurNAc-pentapeptide phosphotransferase</fullName>
    </alternativeName>
</protein>
<dbReference type="InterPro" id="IPR018480">
    <property type="entry name" value="PNAcMuramoyl-5peptid_Trfase_CS"/>
</dbReference>
<dbReference type="GO" id="GO:0005886">
    <property type="term" value="C:plasma membrane"/>
    <property type="evidence" value="ECO:0007669"/>
    <property type="project" value="UniProtKB-SubCell"/>
</dbReference>
<evidence type="ECO:0000256" key="7">
    <source>
        <dbReference type="ARBA" id="ARBA00022984"/>
    </source>
</evidence>
<evidence type="ECO:0000313" key="16">
    <source>
        <dbReference type="Proteomes" id="UP000283433"/>
    </source>
</evidence>
<comment type="similarity">
    <text evidence="2 12">Belongs to the glycosyltransferase 4 family. MraY subfamily.</text>
</comment>
<dbReference type="Pfam" id="PF00953">
    <property type="entry name" value="Glycos_transf_4"/>
    <property type="match status" value="1"/>
</dbReference>
<keyword evidence="3 12" id="KW-0132">Cell division</keyword>
<feature type="binding site" evidence="14">
    <location>
        <position position="333"/>
    </location>
    <ligand>
        <name>Mg(2+)</name>
        <dbReference type="ChEBI" id="CHEBI:18420"/>
    </ligand>
</feature>
<evidence type="ECO:0000256" key="8">
    <source>
        <dbReference type="ARBA" id="ARBA00022989"/>
    </source>
</evidence>
<dbReference type="Pfam" id="PF10555">
    <property type="entry name" value="MraY_sig1"/>
    <property type="match status" value="1"/>
</dbReference>
<evidence type="ECO:0000256" key="4">
    <source>
        <dbReference type="ARBA" id="ARBA00022679"/>
    </source>
</evidence>
<dbReference type="NCBIfam" id="TIGR00445">
    <property type="entry name" value="mraY"/>
    <property type="match status" value="1"/>
</dbReference>
<dbReference type="GO" id="GO:0046872">
    <property type="term" value="F:metal ion binding"/>
    <property type="evidence" value="ECO:0007669"/>
    <property type="project" value="UniProtKB-KW"/>
</dbReference>
<feature type="transmembrane region" description="Helical" evidence="12">
    <location>
        <begin position="410"/>
        <end position="429"/>
    </location>
</feature>
<keyword evidence="7 12" id="KW-0573">Peptidoglycan synthesis</keyword>
<evidence type="ECO:0000256" key="12">
    <source>
        <dbReference type="HAMAP-Rule" id="MF_00038"/>
    </source>
</evidence>
<feature type="transmembrane region" description="Helical" evidence="12">
    <location>
        <begin position="75"/>
        <end position="92"/>
    </location>
</feature>
<feature type="transmembrane region" description="Helical" evidence="12">
    <location>
        <begin position="20"/>
        <end position="43"/>
    </location>
</feature>
<dbReference type="EMBL" id="MBTA01000028">
    <property type="protein sequence ID" value="RKD13236.1"/>
    <property type="molecule type" value="Genomic_DNA"/>
</dbReference>
<comment type="cofactor">
    <cofactor evidence="12 14">
        <name>Mg(2+)</name>
        <dbReference type="ChEBI" id="CHEBI:18420"/>
    </cofactor>
</comment>
<feature type="transmembrane region" description="Helical" evidence="12">
    <location>
        <begin position="305"/>
        <end position="322"/>
    </location>
</feature>
<feature type="binding site" evidence="14">
    <location>
        <position position="258"/>
    </location>
    <ligand>
        <name>Mg(2+)</name>
        <dbReference type="ChEBI" id="CHEBI:18420"/>
    </ligand>
</feature>
<comment type="subcellular location">
    <subcellularLocation>
        <location evidence="12">Cell membrane</location>
        <topology evidence="12">Multi-pass membrane protein</topology>
    </subcellularLocation>
    <subcellularLocation>
        <location evidence="1">Membrane</location>
        <topology evidence="1">Multi-pass membrane protein</topology>
    </subcellularLocation>
</comment>
<keyword evidence="12" id="KW-1003">Cell membrane</keyword>
<dbReference type="AlphaFoldDB" id="A0A419S2N3"/>
<evidence type="ECO:0000256" key="3">
    <source>
        <dbReference type="ARBA" id="ARBA00022618"/>
    </source>
</evidence>
<reference evidence="15 16" key="1">
    <citation type="submission" date="2016-07" db="EMBL/GenBank/DDBJ databases">
        <title>Genome of Pelobium manganitolerans.</title>
        <authorList>
            <person name="Wu S."/>
            <person name="Wang G."/>
        </authorList>
    </citation>
    <scope>NUCLEOTIDE SEQUENCE [LARGE SCALE GENOMIC DNA]</scope>
    <source>
        <strain evidence="15 16">YS-25</strain>
    </source>
</reference>
<comment type="pathway">
    <text evidence="12">Cell wall biogenesis; peptidoglycan biosynthesis.</text>
</comment>
<evidence type="ECO:0000256" key="10">
    <source>
        <dbReference type="ARBA" id="ARBA00023306"/>
    </source>
</evidence>
<keyword evidence="8 12" id="KW-1133">Transmembrane helix</keyword>
<keyword evidence="4 12" id="KW-0808">Transferase</keyword>
<evidence type="ECO:0000256" key="1">
    <source>
        <dbReference type="ARBA" id="ARBA00004141"/>
    </source>
</evidence>
<dbReference type="InterPro" id="IPR000715">
    <property type="entry name" value="Glycosyl_transferase_4"/>
</dbReference>
<evidence type="ECO:0000256" key="11">
    <source>
        <dbReference type="ARBA" id="ARBA00023316"/>
    </source>
</evidence>
<evidence type="ECO:0000256" key="2">
    <source>
        <dbReference type="ARBA" id="ARBA00005583"/>
    </source>
</evidence>
<dbReference type="GO" id="GO:0008360">
    <property type="term" value="P:regulation of cell shape"/>
    <property type="evidence" value="ECO:0007669"/>
    <property type="project" value="UniProtKB-KW"/>
</dbReference>
<dbReference type="PANTHER" id="PTHR22926:SF5">
    <property type="entry name" value="PHOSPHO-N-ACETYLMURAMOYL-PENTAPEPTIDE-TRANSFERASE HOMOLOG"/>
    <property type="match status" value="1"/>
</dbReference>
<dbReference type="Proteomes" id="UP000283433">
    <property type="component" value="Unassembled WGS sequence"/>
</dbReference>
<feature type="transmembrane region" description="Helical" evidence="12">
    <location>
        <begin position="329"/>
        <end position="350"/>
    </location>
</feature>
<accession>A0A419S2N3</accession>
<feature type="transmembrane region" description="Helical" evidence="12">
    <location>
        <begin position="356"/>
        <end position="379"/>
    </location>
</feature>
<comment type="function">
    <text evidence="12">Catalyzes the initial step of the lipid cycle reactions in the biosynthesis of the cell wall peptidoglycan: transfers peptidoglycan precursor phospho-MurNAc-pentapeptide from UDP-MurNAc-pentapeptide onto the lipid carrier undecaprenyl phosphate, yielding undecaprenyl-pyrophosphoryl-MurNAc-pentapeptide, known as lipid I.</text>
</comment>
<keyword evidence="10 12" id="KW-0131">Cell cycle</keyword>
<keyword evidence="11 12" id="KW-0961">Cell wall biogenesis/degradation</keyword>
<dbReference type="OrthoDB" id="9805475at2"/>
<dbReference type="InterPro" id="IPR003524">
    <property type="entry name" value="PNAcMuramoyl-5peptid_Trfase"/>
</dbReference>
<evidence type="ECO:0000256" key="5">
    <source>
        <dbReference type="ARBA" id="ARBA00022692"/>
    </source>
</evidence>
<keyword evidence="12 14" id="KW-0479">Metal-binding</keyword>
<sequence length="432" mass="48006">MLYHLITYLDKLFDFPGSGLIQFISFRAGLAMILSLIITTVYGSRLINYLRYKQVGETVRNLGLEGQVQKQGTPTMGGLIIIAGVLIPTILLARLDNIYVILMIITTVWMGCIGFLDDYIKVFRKNKEGLAGKFKIVGQVGLSLIIGWTMFFHPSILVRQTVSEVPAVVKNQNAPKAGLKEQIINEKGEKLIRVEKSNGVYYAKDVKSTITNIPFYKNNEFDYAKVLKFLGDDYEKYALVVFLLFVIVIITAVSNGANITDGIDGLATGTSAIIGITLALLAYVSGNTIIADYLKIIYIPNSGELVVFAAAFVGACIGFLWYNAYPAQVFMGDTGSLTIGGIIAVFAIMIRKELLIPVLCGVFLVENLSVIIQVSWFKYTKKKYGEGRRVFLMSPLHHHFQKKGYHESKIVSRFWIIGIILAIITIVTLKLR</sequence>